<sequence length="139" mass="15760">MLPPIPKEVLVWLLFTFVVSVLPLGIDCLVRLFNQQAWFDYQHYRDGQLLIIAVSFGAESIGNILIRSKLNQWHEILIIGSCFLTTLAAGLLYPYIKNLPATSQKTTSQNVDRSIFYATVAIFLFSFATSLFCKYLSMS</sequence>
<accession>A0ABR8HD15</accession>
<dbReference type="EMBL" id="JACJTC010000012">
    <property type="protein sequence ID" value="MBD2613160.1"/>
    <property type="molecule type" value="Genomic_DNA"/>
</dbReference>
<name>A0ABR8HD15_NOSPU</name>
<dbReference type="RefSeq" id="WP_190950501.1">
    <property type="nucleotide sequence ID" value="NZ_JACJTC010000012.1"/>
</dbReference>
<protein>
    <submittedName>
        <fullName evidence="2">Uncharacterized protein</fullName>
    </submittedName>
</protein>
<dbReference type="Proteomes" id="UP000606396">
    <property type="component" value="Unassembled WGS sequence"/>
</dbReference>
<feature type="transmembrane region" description="Helical" evidence="1">
    <location>
        <begin position="115"/>
        <end position="136"/>
    </location>
</feature>
<keyword evidence="1" id="KW-1133">Transmembrane helix</keyword>
<proteinExistence type="predicted"/>
<keyword evidence="3" id="KW-1185">Reference proteome</keyword>
<feature type="transmembrane region" description="Helical" evidence="1">
    <location>
        <begin position="47"/>
        <end position="66"/>
    </location>
</feature>
<gene>
    <name evidence="2" type="ORF">H6G94_18085</name>
</gene>
<organism evidence="2 3">
    <name type="scientific">Nostoc punctiforme FACHB-252</name>
    <dbReference type="NCBI Taxonomy" id="1357509"/>
    <lineage>
        <taxon>Bacteria</taxon>
        <taxon>Bacillati</taxon>
        <taxon>Cyanobacteriota</taxon>
        <taxon>Cyanophyceae</taxon>
        <taxon>Nostocales</taxon>
        <taxon>Nostocaceae</taxon>
        <taxon>Nostoc</taxon>
    </lineage>
</organism>
<evidence type="ECO:0000256" key="1">
    <source>
        <dbReference type="SAM" id="Phobius"/>
    </source>
</evidence>
<evidence type="ECO:0000313" key="3">
    <source>
        <dbReference type="Proteomes" id="UP000606396"/>
    </source>
</evidence>
<reference evidence="2 3" key="1">
    <citation type="journal article" date="2020" name="ISME J.">
        <title>Comparative genomics reveals insights into cyanobacterial evolution and habitat adaptation.</title>
        <authorList>
            <person name="Chen M.Y."/>
            <person name="Teng W.K."/>
            <person name="Zhao L."/>
            <person name="Hu C.X."/>
            <person name="Zhou Y.K."/>
            <person name="Han B.P."/>
            <person name="Song L.R."/>
            <person name="Shu W.S."/>
        </authorList>
    </citation>
    <scope>NUCLEOTIDE SEQUENCE [LARGE SCALE GENOMIC DNA]</scope>
    <source>
        <strain evidence="2 3">FACHB-252</strain>
    </source>
</reference>
<comment type="caution">
    <text evidence="2">The sequence shown here is derived from an EMBL/GenBank/DDBJ whole genome shotgun (WGS) entry which is preliminary data.</text>
</comment>
<keyword evidence="1" id="KW-0812">Transmembrane</keyword>
<keyword evidence="1" id="KW-0472">Membrane</keyword>
<evidence type="ECO:0000313" key="2">
    <source>
        <dbReference type="EMBL" id="MBD2613160.1"/>
    </source>
</evidence>
<feature type="transmembrane region" description="Helical" evidence="1">
    <location>
        <begin position="73"/>
        <end position="95"/>
    </location>
</feature>